<dbReference type="SUPFAM" id="SSF53254">
    <property type="entry name" value="Phosphoglycerate mutase-like"/>
    <property type="match status" value="1"/>
</dbReference>
<dbReference type="OrthoDB" id="10257284at2759"/>
<keyword evidence="3" id="KW-0732">Signal</keyword>
<proteinExistence type="inferred from homology"/>
<evidence type="ECO:0000256" key="1">
    <source>
        <dbReference type="ARBA" id="ARBA00005375"/>
    </source>
</evidence>
<reference evidence="4" key="1">
    <citation type="submission" date="2022-07" db="EMBL/GenBank/DDBJ databases">
        <title>Phylogenomic reconstructions and comparative analyses of Kickxellomycotina fungi.</title>
        <authorList>
            <person name="Reynolds N.K."/>
            <person name="Stajich J.E."/>
            <person name="Barry K."/>
            <person name="Grigoriev I.V."/>
            <person name="Crous P."/>
            <person name="Smith M.E."/>
        </authorList>
    </citation>
    <scope>NUCLEOTIDE SEQUENCE</scope>
    <source>
        <strain evidence="4">RSA 861</strain>
    </source>
</reference>
<dbReference type="InterPro" id="IPR000560">
    <property type="entry name" value="His_Pase_clade-2"/>
</dbReference>
<dbReference type="PROSITE" id="PS00616">
    <property type="entry name" value="HIS_ACID_PHOSPHAT_1"/>
    <property type="match status" value="1"/>
</dbReference>
<protein>
    <recommendedName>
        <fullName evidence="6">Acid phosphatase</fullName>
    </recommendedName>
</protein>
<evidence type="ECO:0008006" key="6">
    <source>
        <dbReference type="Google" id="ProtNLM"/>
    </source>
</evidence>
<organism evidence="4 5">
    <name type="scientific">Tieghemiomyces parasiticus</name>
    <dbReference type="NCBI Taxonomy" id="78921"/>
    <lineage>
        <taxon>Eukaryota</taxon>
        <taxon>Fungi</taxon>
        <taxon>Fungi incertae sedis</taxon>
        <taxon>Zoopagomycota</taxon>
        <taxon>Kickxellomycotina</taxon>
        <taxon>Dimargaritomycetes</taxon>
        <taxon>Dimargaritales</taxon>
        <taxon>Dimargaritaceae</taxon>
        <taxon>Tieghemiomyces</taxon>
    </lineage>
</organism>
<evidence type="ECO:0000256" key="2">
    <source>
        <dbReference type="ARBA" id="ARBA00022801"/>
    </source>
</evidence>
<dbReference type="Pfam" id="PF00328">
    <property type="entry name" value="His_Phos_2"/>
    <property type="match status" value="1"/>
</dbReference>
<name>A0A9W8DY01_9FUNG</name>
<comment type="caution">
    <text evidence="4">The sequence shown here is derived from an EMBL/GenBank/DDBJ whole genome shotgun (WGS) entry which is preliminary data.</text>
</comment>
<dbReference type="GO" id="GO:0016791">
    <property type="term" value="F:phosphatase activity"/>
    <property type="evidence" value="ECO:0007669"/>
    <property type="project" value="TreeGrafter"/>
</dbReference>
<dbReference type="Proteomes" id="UP001150569">
    <property type="component" value="Unassembled WGS sequence"/>
</dbReference>
<dbReference type="Gene3D" id="3.40.50.1240">
    <property type="entry name" value="Phosphoglycerate mutase-like"/>
    <property type="match status" value="1"/>
</dbReference>
<accession>A0A9W8DY01</accession>
<keyword evidence="5" id="KW-1185">Reference proteome</keyword>
<dbReference type="EMBL" id="JANBPT010000345">
    <property type="protein sequence ID" value="KAJ1923245.1"/>
    <property type="molecule type" value="Genomic_DNA"/>
</dbReference>
<feature type="signal peptide" evidence="3">
    <location>
        <begin position="1"/>
        <end position="20"/>
    </location>
</feature>
<sequence length="516" mass="58779">MFPTGLLWLSLLGSFLFVLGDSKYPNQTTVDGHFNPDFQLSQGYDYCHPDTPDPATYEPVPGASLSHVQIVIRHGDRAPIVKSPRDRSVWDCGPRRELRYYSGGNEFDPYRNTTGERSNLGPLSDTPKLEHVTYSPPTSPFRAFVFAGTCEPGELTELGQAQHRFLGRQLRAIYVDKLGLLPVRLEEWSPAAPPRSDSPYHANGDLPIFIRSTTLWRTRVSAQSLIDGLYPVDRRAPGVHLRHIVYPLEAETMIGQAIQCPAYSALLNTMRASPVYQEYLDSRRDIQTLYDNLLGTAGFKEFMDKFTSNVDVAMSRFCHQSTRPDYVDYDPDDPAALLLTDWVTNDLARRTVTLGSWEYVYFRRDHPLADQYSRLGLGWFIQELAARWDLFRDADIRASHATVDQTPLMPNPPVAVTNEPVLELYSGHDETLAFLSAILGQHDMAWPSYASQIIMEFWTPHDRSEEMLVRVLYNGRIVQSDKCDFSRCPYSQFRRLMAPYIPRSYDECLVPDPSHP</sequence>
<feature type="chain" id="PRO_5040942834" description="Acid phosphatase" evidence="3">
    <location>
        <begin position="21"/>
        <end position="516"/>
    </location>
</feature>
<gene>
    <name evidence="4" type="ORF">IWQ60_006000</name>
</gene>
<keyword evidence="2" id="KW-0378">Hydrolase</keyword>
<dbReference type="PANTHER" id="PTHR11567">
    <property type="entry name" value="ACID PHOSPHATASE-RELATED"/>
    <property type="match status" value="1"/>
</dbReference>
<dbReference type="PANTHER" id="PTHR11567:SF110">
    <property type="entry name" value="2-PHOSPHOXYLOSE PHOSPHATASE 1"/>
    <property type="match status" value="1"/>
</dbReference>
<comment type="similarity">
    <text evidence="1">Belongs to the histidine acid phosphatase family.</text>
</comment>
<dbReference type="InterPro" id="IPR029033">
    <property type="entry name" value="His_PPase_superfam"/>
</dbReference>
<dbReference type="InterPro" id="IPR033379">
    <property type="entry name" value="Acid_Pase_AS"/>
</dbReference>
<dbReference type="AlphaFoldDB" id="A0A9W8DY01"/>
<evidence type="ECO:0000256" key="3">
    <source>
        <dbReference type="SAM" id="SignalP"/>
    </source>
</evidence>
<evidence type="ECO:0000313" key="4">
    <source>
        <dbReference type="EMBL" id="KAJ1923245.1"/>
    </source>
</evidence>
<evidence type="ECO:0000313" key="5">
    <source>
        <dbReference type="Proteomes" id="UP001150569"/>
    </source>
</evidence>
<dbReference type="CDD" id="cd07061">
    <property type="entry name" value="HP_HAP_like"/>
    <property type="match status" value="1"/>
</dbReference>
<dbReference type="InterPro" id="IPR050645">
    <property type="entry name" value="Histidine_acid_phosphatase"/>
</dbReference>